<accession>A0A1I9SAB4</accession>
<dbReference type="Proteomes" id="UP000224902">
    <property type="component" value="Segment"/>
</dbReference>
<evidence type="ECO:0000313" key="2">
    <source>
        <dbReference type="Proteomes" id="UP000224902"/>
    </source>
</evidence>
<reference evidence="2" key="1">
    <citation type="submission" date="2016-08" db="EMBL/GenBank/DDBJ databases">
        <authorList>
            <person name="Seilhamer J.J."/>
        </authorList>
    </citation>
    <scope>NUCLEOTIDE SEQUENCE [LARGE SCALE GENOMIC DNA]</scope>
</reference>
<sequence>MKQIQLSKDDIDDLEGWFEDEAFNDPRLGKLLSNRKVRSEYDD</sequence>
<evidence type="ECO:0000313" key="1">
    <source>
        <dbReference type="EMBL" id="AOZ63720.1"/>
    </source>
</evidence>
<protein>
    <submittedName>
        <fullName evidence="1">Uncharacterized protein</fullName>
    </submittedName>
</protein>
<name>A0A1I9SAB4_9CAUD</name>
<dbReference type="EMBL" id="KX774321">
    <property type="protein sequence ID" value="AOZ63720.1"/>
    <property type="molecule type" value="Genomic_DNA"/>
</dbReference>
<proteinExistence type="predicted"/>
<keyword evidence="2" id="KW-1185">Reference proteome</keyword>
<gene>
    <name evidence="1" type="ORF">SEA_WEASELS2_135</name>
</gene>
<organism evidence="1 2">
    <name type="scientific">Rhodococcus phage Weasels2</name>
    <dbReference type="NCBI Taxonomy" id="1897437"/>
    <lineage>
        <taxon>Viruses</taxon>
        <taxon>Duplodnaviria</taxon>
        <taxon>Heunggongvirae</taxon>
        <taxon>Uroviricota</taxon>
        <taxon>Caudoviricetes</taxon>
        <taxon>Weaselvirus</taxon>
        <taxon>Weaselvirus weasel</taxon>
    </lineage>
</organism>